<organism evidence="1 2">
    <name type="scientific">Nibea albiflora</name>
    <name type="common">Yellow drum</name>
    <name type="synonym">Corvina albiflora</name>
    <dbReference type="NCBI Taxonomy" id="240163"/>
    <lineage>
        <taxon>Eukaryota</taxon>
        <taxon>Metazoa</taxon>
        <taxon>Chordata</taxon>
        <taxon>Craniata</taxon>
        <taxon>Vertebrata</taxon>
        <taxon>Euteleostomi</taxon>
        <taxon>Actinopterygii</taxon>
        <taxon>Neopterygii</taxon>
        <taxon>Teleostei</taxon>
        <taxon>Neoteleostei</taxon>
        <taxon>Acanthomorphata</taxon>
        <taxon>Eupercaria</taxon>
        <taxon>Sciaenidae</taxon>
        <taxon>Nibea</taxon>
    </lineage>
</organism>
<keyword evidence="2" id="KW-1185">Reference proteome</keyword>
<reference evidence="1" key="1">
    <citation type="submission" date="2020-04" db="EMBL/GenBank/DDBJ databases">
        <title>A chromosome-scale assembly and high-density genetic map of the yellow drum (Nibea albiflora) genome.</title>
        <authorList>
            <person name="Xu D."/>
            <person name="Zhang W."/>
            <person name="Chen R."/>
            <person name="Tan P."/>
            <person name="Wang L."/>
            <person name="Song H."/>
            <person name="Tian L."/>
            <person name="Zhu Q."/>
            <person name="Wang B."/>
        </authorList>
    </citation>
    <scope>NUCLEOTIDE SEQUENCE</scope>
    <source>
        <strain evidence="1">ZJHYS-2018</strain>
    </source>
</reference>
<evidence type="ECO:0000313" key="2">
    <source>
        <dbReference type="Proteomes" id="UP000805704"/>
    </source>
</evidence>
<feature type="non-terminal residue" evidence="1">
    <location>
        <position position="1"/>
    </location>
</feature>
<gene>
    <name evidence="1" type="ORF">GBF38_018112</name>
</gene>
<protein>
    <submittedName>
        <fullName evidence="1">Uncharacterized protein</fullName>
    </submittedName>
</protein>
<accession>A0ACB7EF62</accession>
<comment type="caution">
    <text evidence="1">The sequence shown here is derived from an EMBL/GenBank/DDBJ whole genome shotgun (WGS) entry which is preliminary data.</text>
</comment>
<proteinExistence type="predicted"/>
<dbReference type="EMBL" id="CM024796">
    <property type="protein sequence ID" value="KAG8000848.1"/>
    <property type="molecule type" value="Genomic_DNA"/>
</dbReference>
<sequence length="94" mass="9972">SSVSAGQPAPSAADDSSLVTNRLVTVKKANKNVNLRVETVSDRDDRPSEKENDAGQGPQACKTVRDGSVMNEDKIILDEVEGDVDLSTSTKKGQ</sequence>
<evidence type="ECO:0000313" key="1">
    <source>
        <dbReference type="EMBL" id="KAG8000848.1"/>
    </source>
</evidence>
<dbReference type="Proteomes" id="UP000805704">
    <property type="component" value="Chromosome 8"/>
</dbReference>
<name>A0ACB7EF62_NIBAL</name>